<organism evidence="1 2">
    <name type="scientific">Anaeromyces robustus</name>
    <dbReference type="NCBI Taxonomy" id="1754192"/>
    <lineage>
        <taxon>Eukaryota</taxon>
        <taxon>Fungi</taxon>
        <taxon>Fungi incertae sedis</taxon>
        <taxon>Chytridiomycota</taxon>
        <taxon>Chytridiomycota incertae sedis</taxon>
        <taxon>Neocallimastigomycetes</taxon>
        <taxon>Neocallimastigales</taxon>
        <taxon>Neocallimastigaceae</taxon>
        <taxon>Anaeromyces</taxon>
    </lineage>
</organism>
<reference evidence="1 2" key="2">
    <citation type="submission" date="2016-08" db="EMBL/GenBank/DDBJ databases">
        <title>Pervasive Adenine N6-methylation of Active Genes in Fungi.</title>
        <authorList>
            <consortium name="DOE Joint Genome Institute"/>
            <person name="Mondo S.J."/>
            <person name="Dannebaum R.O."/>
            <person name="Kuo R.C."/>
            <person name="Labutti K."/>
            <person name="Haridas S."/>
            <person name="Kuo A."/>
            <person name="Salamov A."/>
            <person name="Ahrendt S.R."/>
            <person name="Lipzen A."/>
            <person name="Sullivan W."/>
            <person name="Andreopoulos W.B."/>
            <person name="Clum A."/>
            <person name="Lindquist E."/>
            <person name="Daum C."/>
            <person name="Ramamoorthy G.K."/>
            <person name="Gryganskyi A."/>
            <person name="Culley D."/>
            <person name="Magnuson J.K."/>
            <person name="James T.Y."/>
            <person name="O'Malley M.A."/>
            <person name="Stajich J.E."/>
            <person name="Spatafora J.W."/>
            <person name="Visel A."/>
            <person name="Grigoriev I.V."/>
        </authorList>
    </citation>
    <scope>NUCLEOTIDE SEQUENCE [LARGE SCALE GENOMIC DNA]</scope>
    <source>
        <strain evidence="1 2">S4</strain>
    </source>
</reference>
<dbReference type="EMBL" id="MCFG01000063">
    <property type="protein sequence ID" value="ORX83900.1"/>
    <property type="molecule type" value="Genomic_DNA"/>
</dbReference>
<comment type="caution">
    <text evidence="1">The sequence shown here is derived from an EMBL/GenBank/DDBJ whole genome shotgun (WGS) entry which is preliminary data.</text>
</comment>
<dbReference type="OrthoDB" id="2155522at2759"/>
<dbReference type="Proteomes" id="UP000193944">
    <property type="component" value="Unassembled WGS sequence"/>
</dbReference>
<name>A0A1Y1XDR1_9FUNG</name>
<accession>A0A1Y1XDR1</accession>
<protein>
    <submittedName>
        <fullName evidence="1">Uncharacterized protein</fullName>
    </submittedName>
</protein>
<evidence type="ECO:0000313" key="2">
    <source>
        <dbReference type="Proteomes" id="UP000193944"/>
    </source>
</evidence>
<dbReference type="AlphaFoldDB" id="A0A1Y1XDR1"/>
<keyword evidence="2" id="KW-1185">Reference proteome</keyword>
<sequence length="230" mass="26532">MVYLSNKFISYIKFLEIISKKIHNIFRKLKDLLKYYTCALPCHSVKPVKEKTTCAWGRCGVDPEALCMLRKRLNNQDRNWSTSNISKTLELINTEANKDSGKTKILFIPNYIQYNLNYGTDDNAFDISVVYLGNDSSKTIFNSMKVEIKLFFKIIICSAGNIFCFHDKEYFDNGKYIQYNVGIADELDGLDSPLENLAEQDIKMIYNILYQILIQDNMLLSVSEGVFDSI</sequence>
<gene>
    <name evidence="1" type="ORF">BCR32DRAFT_277631</name>
</gene>
<evidence type="ECO:0000313" key="1">
    <source>
        <dbReference type="EMBL" id="ORX83900.1"/>
    </source>
</evidence>
<reference evidence="1 2" key="1">
    <citation type="submission" date="2016-08" db="EMBL/GenBank/DDBJ databases">
        <title>A Parts List for Fungal Cellulosomes Revealed by Comparative Genomics.</title>
        <authorList>
            <consortium name="DOE Joint Genome Institute"/>
            <person name="Haitjema C.H."/>
            <person name="Gilmore S.P."/>
            <person name="Henske J.K."/>
            <person name="Solomon K.V."/>
            <person name="De Groot R."/>
            <person name="Kuo A."/>
            <person name="Mondo S.J."/>
            <person name="Salamov A.A."/>
            <person name="Labutti K."/>
            <person name="Zhao Z."/>
            <person name="Chiniquy J."/>
            <person name="Barry K."/>
            <person name="Brewer H.M."/>
            <person name="Purvine S.O."/>
            <person name="Wright A.T."/>
            <person name="Boxma B."/>
            <person name="Van Alen T."/>
            <person name="Hackstein J.H."/>
            <person name="Baker S.E."/>
            <person name="Grigoriev I.V."/>
            <person name="O'Malley M.A."/>
        </authorList>
    </citation>
    <scope>NUCLEOTIDE SEQUENCE [LARGE SCALE GENOMIC DNA]</scope>
    <source>
        <strain evidence="1 2">S4</strain>
    </source>
</reference>
<proteinExistence type="predicted"/>